<evidence type="ECO:0000313" key="3">
    <source>
        <dbReference type="Proteomes" id="UP000283269"/>
    </source>
</evidence>
<dbReference type="STRING" id="93625.A0A409XNG3"/>
<organism evidence="2 3">
    <name type="scientific">Psilocybe cyanescens</name>
    <dbReference type="NCBI Taxonomy" id="93625"/>
    <lineage>
        <taxon>Eukaryota</taxon>
        <taxon>Fungi</taxon>
        <taxon>Dikarya</taxon>
        <taxon>Basidiomycota</taxon>
        <taxon>Agaricomycotina</taxon>
        <taxon>Agaricomycetes</taxon>
        <taxon>Agaricomycetidae</taxon>
        <taxon>Agaricales</taxon>
        <taxon>Agaricineae</taxon>
        <taxon>Strophariaceae</taxon>
        <taxon>Psilocybe</taxon>
    </lineage>
</organism>
<protein>
    <submittedName>
        <fullName evidence="2">Uncharacterized protein</fullName>
    </submittedName>
</protein>
<dbReference type="Pfam" id="PF08589">
    <property type="entry name" value="ATG43"/>
    <property type="match status" value="1"/>
</dbReference>
<dbReference type="EMBL" id="NHYD01001071">
    <property type="protein sequence ID" value="PPQ92271.1"/>
    <property type="molecule type" value="Genomic_DNA"/>
</dbReference>
<dbReference type="Proteomes" id="UP000283269">
    <property type="component" value="Unassembled WGS sequence"/>
</dbReference>
<dbReference type="InterPro" id="IPR013898">
    <property type="entry name" value="Atg43"/>
</dbReference>
<name>A0A409XNG3_PSICY</name>
<evidence type="ECO:0000256" key="1">
    <source>
        <dbReference type="SAM" id="MobiDB-lite"/>
    </source>
</evidence>
<dbReference type="InParanoid" id="A0A409XNG3"/>
<accession>A0A409XNG3</accession>
<keyword evidence="3" id="KW-1185">Reference proteome</keyword>
<dbReference type="PANTHER" id="PTHR38699:SF1">
    <property type="entry name" value="MITOPHAGY RECEPTOR ATG43"/>
    <property type="match status" value="1"/>
</dbReference>
<sequence length="208" mass="22980">MAVAPPVVFHQPKHARPDADDRQHHRGPAARLPVIPDLRFEYSYLRSIQPYVQVERLSAGEGEPRPTDVELVDQAMLNEAGFVTLDATLGLPGKETEKGFAEGEVTLKPSVQTEPVSSPSEIIHLQWKKIAWVTMRDQVISPLLQGALWALASYYIRPFSADLGSRMGTFVHQSLPSKEGLGVSWLRNWAKSIGLTGNNSSSIQSKTK</sequence>
<feature type="region of interest" description="Disordered" evidence="1">
    <location>
        <begin position="1"/>
        <end position="30"/>
    </location>
</feature>
<reference evidence="2 3" key="1">
    <citation type="journal article" date="2018" name="Evol. Lett.">
        <title>Horizontal gene cluster transfer increased hallucinogenic mushroom diversity.</title>
        <authorList>
            <person name="Reynolds H.T."/>
            <person name="Vijayakumar V."/>
            <person name="Gluck-Thaler E."/>
            <person name="Korotkin H.B."/>
            <person name="Matheny P.B."/>
            <person name="Slot J.C."/>
        </authorList>
    </citation>
    <scope>NUCLEOTIDE SEQUENCE [LARGE SCALE GENOMIC DNA]</scope>
    <source>
        <strain evidence="2 3">2631</strain>
    </source>
</reference>
<gene>
    <name evidence="2" type="ORF">CVT25_008579</name>
</gene>
<dbReference type="AlphaFoldDB" id="A0A409XNG3"/>
<dbReference type="OrthoDB" id="2430343at2759"/>
<evidence type="ECO:0000313" key="2">
    <source>
        <dbReference type="EMBL" id="PPQ92271.1"/>
    </source>
</evidence>
<dbReference type="PANTHER" id="PTHR38699">
    <property type="entry name" value="CHROMOSOME 1, WHOLE GENOME SHOTGUN SEQUENCE"/>
    <property type="match status" value="1"/>
</dbReference>
<dbReference type="GO" id="GO:0140580">
    <property type="term" value="F:mitochondrion autophagosome adaptor activity"/>
    <property type="evidence" value="ECO:0007669"/>
    <property type="project" value="InterPro"/>
</dbReference>
<comment type="caution">
    <text evidence="2">The sequence shown here is derived from an EMBL/GenBank/DDBJ whole genome shotgun (WGS) entry which is preliminary data.</text>
</comment>
<proteinExistence type="predicted"/>
<dbReference type="GO" id="GO:0000423">
    <property type="term" value="P:mitophagy"/>
    <property type="evidence" value="ECO:0007669"/>
    <property type="project" value="InterPro"/>
</dbReference>